<feature type="active site" description="Charge relay system" evidence="5">
    <location>
        <position position="126"/>
    </location>
</feature>
<proteinExistence type="inferred from homology"/>
<dbReference type="AlphaFoldDB" id="A0A6G1HEZ9"/>
<dbReference type="Proteomes" id="UP000800041">
    <property type="component" value="Unassembled WGS sequence"/>
</dbReference>
<dbReference type="InterPro" id="IPR036852">
    <property type="entry name" value="Peptidase_S8/S53_dom_sf"/>
</dbReference>
<accession>A0A6G1HEZ9</accession>
<dbReference type="PRINTS" id="PR00723">
    <property type="entry name" value="SUBTILISIN"/>
</dbReference>
<dbReference type="PROSITE" id="PS00138">
    <property type="entry name" value="SUBTILASE_SER"/>
    <property type="match status" value="1"/>
</dbReference>
<dbReference type="SUPFAM" id="SSF54897">
    <property type="entry name" value="Protease propeptides/inhibitors"/>
    <property type="match status" value="1"/>
</dbReference>
<evidence type="ECO:0000259" key="7">
    <source>
        <dbReference type="Pfam" id="PF00082"/>
    </source>
</evidence>
<dbReference type="EMBL" id="ML977139">
    <property type="protein sequence ID" value="KAF1991600.1"/>
    <property type="molecule type" value="Genomic_DNA"/>
</dbReference>
<dbReference type="CDD" id="cd04077">
    <property type="entry name" value="Peptidases_S8_PCSK9_ProteinaseK_like"/>
    <property type="match status" value="1"/>
</dbReference>
<evidence type="ECO:0000256" key="3">
    <source>
        <dbReference type="ARBA" id="ARBA00022801"/>
    </source>
</evidence>
<dbReference type="Gene3D" id="3.30.70.80">
    <property type="entry name" value="Peptidase S8 propeptide/proteinase inhibitor I9"/>
    <property type="match status" value="1"/>
</dbReference>
<evidence type="ECO:0000256" key="4">
    <source>
        <dbReference type="ARBA" id="ARBA00022825"/>
    </source>
</evidence>
<dbReference type="Pfam" id="PF00082">
    <property type="entry name" value="Peptidase_S8"/>
    <property type="match status" value="1"/>
</dbReference>
<evidence type="ECO:0000256" key="1">
    <source>
        <dbReference type="ARBA" id="ARBA00011073"/>
    </source>
</evidence>
<dbReference type="Gene3D" id="3.40.50.200">
    <property type="entry name" value="Peptidase S8/S53 domain"/>
    <property type="match status" value="1"/>
</dbReference>
<evidence type="ECO:0000256" key="6">
    <source>
        <dbReference type="RuleBase" id="RU003355"/>
    </source>
</evidence>
<dbReference type="InterPro" id="IPR037045">
    <property type="entry name" value="S8pro/Inhibitor_I9_sf"/>
</dbReference>
<keyword evidence="3 5" id="KW-0378">Hydrolase</keyword>
<dbReference type="PROSITE" id="PS51892">
    <property type="entry name" value="SUBTILASE"/>
    <property type="match status" value="1"/>
</dbReference>
<evidence type="ECO:0000256" key="5">
    <source>
        <dbReference type="PROSITE-ProRule" id="PRU01240"/>
    </source>
</evidence>
<sequence>MRIPGQYIVTFVTNSTTEKFDYEFAIEALEAPPIHRYDMGSFKGFAAVMNDSLSIRSSYLSIPQIQSIEQDATISVDTLKPIEAKISADQPLAPWNLARISHREPGSTDYIYADSAGEGTCVYVLDSGIFLAHPDFQGRAFHGTTLNPRDGNDLDMTGHGTLVAGIAGGAKYGVAKKTKLIAVKIFGEGLGPSFAQTVAGLQYVSSDAPSRGCGAGVVINMSFGTAGSSTALNEALSSAISQGFFVVAATGNTNADAGGVWPANVASVCTVSSSDQNDNKDPESNYGAVVDIWAPGMGITGPWIGGENMIITASGTSAAAPHIAGLGAYLLAQEGRRDPVALCQRMKDLGSRVVKGAPSGTTNVLAFNGAT</sequence>
<name>A0A6G1HEZ9_9PEZI</name>
<protein>
    <submittedName>
        <fullName evidence="8">Alkaline protease-like protein</fullName>
    </submittedName>
</protein>
<evidence type="ECO:0000313" key="9">
    <source>
        <dbReference type="Proteomes" id="UP000800041"/>
    </source>
</evidence>
<dbReference type="InterPro" id="IPR034193">
    <property type="entry name" value="PCSK9_ProteinaseK-like"/>
</dbReference>
<reference evidence="8" key="1">
    <citation type="journal article" date="2020" name="Stud. Mycol.">
        <title>101 Dothideomycetes genomes: a test case for predicting lifestyles and emergence of pathogens.</title>
        <authorList>
            <person name="Haridas S."/>
            <person name="Albert R."/>
            <person name="Binder M."/>
            <person name="Bloem J."/>
            <person name="Labutti K."/>
            <person name="Salamov A."/>
            <person name="Andreopoulos B."/>
            <person name="Baker S."/>
            <person name="Barry K."/>
            <person name="Bills G."/>
            <person name="Bluhm B."/>
            <person name="Cannon C."/>
            <person name="Castanera R."/>
            <person name="Culley D."/>
            <person name="Daum C."/>
            <person name="Ezra D."/>
            <person name="Gonzalez J."/>
            <person name="Henrissat B."/>
            <person name="Kuo A."/>
            <person name="Liang C."/>
            <person name="Lipzen A."/>
            <person name="Lutzoni F."/>
            <person name="Magnuson J."/>
            <person name="Mondo S."/>
            <person name="Nolan M."/>
            <person name="Ohm R."/>
            <person name="Pangilinan J."/>
            <person name="Park H.-J."/>
            <person name="Ramirez L."/>
            <person name="Alfaro M."/>
            <person name="Sun H."/>
            <person name="Tritt A."/>
            <person name="Yoshinaga Y."/>
            <person name="Zwiers L.-H."/>
            <person name="Turgeon B."/>
            <person name="Goodwin S."/>
            <person name="Spatafora J."/>
            <person name="Crous P."/>
            <person name="Grigoriev I."/>
        </authorList>
    </citation>
    <scope>NUCLEOTIDE SEQUENCE</scope>
    <source>
        <strain evidence="8">CBS 113979</strain>
    </source>
</reference>
<dbReference type="GO" id="GO:0004252">
    <property type="term" value="F:serine-type endopeptidase activity"/>
    <property type="evidence" value="ECO:0007669"/>
    <property type="project" value="UniProtKB-UniRule"/>
</dbReference>
<evidence type="ECO:0000313" key="8">
    <source>
        <dbReference type="EMBL" id="KAF1991600.1"/>
    </source>
</evidence>
<keyword evidence="2 5" id="KW-0645">Protease</keyword>
<dbReference type="OrthoDB" id="206201at2759"/>
<dbReference type="InterPro" id="IPR023828">
    <property type="entry name" value="Peptidase_S8_Ser-AS"/>
</dbReference>
<feature type="active site" description="Charge relay system" evidence="5">
    <location>
        <position position="159"/>
    </location>
</feature>
<dbReference type="InterPro" id="IPR015500">
    <property type="entry name" value="Peptidase_S8_subtilisin-rel"/>
</dbReference>
<dbReference type="InterPro" id="IPR023827">
    <property type="entry name" value="Peptidase_S8_Asp-AS"/>
</dbReference>
<dbReference type="PANTHER" id="PTHR43806">
    <property type="entry name" value="PEPTIDASE S8"/>
    <property type="match status" value="1"/>
</dbReference>
<dbReference type="PROSITE" id="PS00137">
    <property type="entry name" value="SUBTILASE_HIS"/>
    <property type="match status" value="1"/>
</dbReference>
<evidence type="ECO:0000256" key="2">
    <source>
        <dbReference type="ARBA" id="ARBA00022670"/>
    </source>
</evidence>
<dbReference type="GO" id="GO:0006508">
    <property type="term" value="P:proteolysis"/>
    <property type="evidence" value="ECO:0007669"/>
    <property type="project" value="UniProtKB-KW"/>
</dbReference>
<comment type="similarity">
    <text evidence="1 5 6">Belongs to the peptidase S8 family.</text>
</comment>
<dbReference type="PANTHER" id="PTHR43806:SF58">
    <property type="entry name" value="ALKALINE PROTEASE 1-RELATED"/>
    <property type="match status" value="1"/>
</dbReference>
<dbReference type="InterPro" id="IPR050131">
    <property type="entry name" value="Peptidase_S8_subtilisin-like"/>
</dbReference>
<gene>
    <name evidence="8" type="ORF">K402DRAFT_322932</name>
</gene>
<dbReference type="InterPro" id="IPR022398">
    <property type="entry name" value="Peptidase_S8_His-AS"/>
</dbReference>
<feature type="domain" description="Peptidase S8/S53" evidence="7">
    <location>
        <begin position="117"/>
        <end position="333"/>
    </location>
</feature>
<dbReference type="SUPFAM" id="SSF52743">
    <property type="entry name" value="Subtilisin-like"/>
    <property type="match status" value="1"/>
</dbReference>
<dbReference type="PROSITE" id="PS00136">
    <property type="entry name" value="SUBTILASE_ASP"/>
    <property type="match status" value="1"/>
</dbReference>
<feature type="active site" description="Charge relay system" evidence="5">
    <location>
        <position position="317"/>
    </location>
</feature>
<dbReference type="InterPro" id="IPR000209">
    <property type="entry name" value="Peptidase_S8/S53_dom"/>
</dbReference>
<keyword evidence="9" id="KW-1185">Reference proteome</keyword>
<organism evidence="8 9">
    <name type="scientific">Aulographum hederae CBS 113979</name>
    <dbReference type="NCBI Taxonomy" id="1176131"/>
    <lineage>
        <taxon>Eukaryota</taxon>
        <taxon>Fungi</taxon>
        <taxon>Dikarya</taxon>
        <taxon>Ascomycota</taxon>
        <taxon>Pezizomycotina</taxon>
        <taxon>Dothideomycetes</taxon>
        <taxon>Pleosporomycetidae</taxon>
        <taxon>Aulographales</taxon>
        <taxon>Aulographaceae</taxon>
    </lineage>
</organism>
<keyword evidence="4 5" id="KW-0720">Serine protease</keyword>